<protein>
    <submittedName>
        <fullName evidence="3">Alpha-1,2-fucosyltransferase</fullName>
    </submittedName>
</protein>
<dbReference type="OrthoDB" id="9794601at2"/>
<dbReference type="GO" id="GO:0016020">
    <property type="term" value="C:membrane"/>
    <property type="evidence" value="ECO:0007669"/>
    <property type="project" value="InterPro"/>
</dbReference>
<organism evidence="3 4">
    <name type="scientific">Rariglobus hedericola</name>
    <dbReference type="NCBI Taxonomy" id="2597822"/>
    <lineage>
        <taxon>Bacteria</taxon>
        <taxon>Pseudomonadati</taxon>
        <taxon>Verrucomicrobiota</taxon>
        <taxon>Opitutia</taxon>
        <taxon>Opitutales</taxon>
        <taxon>Opitutaceae</taxon>
        <taxon>Rariglobus</taxon>
    </lineage>
</organism>
<evidence type="ECO:0000313" key="3">
    <source>
        <dbReference type="EMBL" id="TSJ78328.1"/>
    </source>
</evidence>
<dbReference type="Proteomes" id="UP000315648">
    <property type="component" value="Unassembled WGS sequence"/>
</dbReference>
<keyword evidence="4" id="KW-1185">Reference proteome</keyword>
<dbReference type="PANTHER" id="PTHR11927">
    <property type="entry name" value="GALACTOSIDE 2-L-FUCOSYLTRANSFERASE"/>
    <property type="match status" value="1"/>
</dbReference>
<dbReference type="EMBL" id="VMBG01000001">
    <property type="protein sequence ID" value="TSJ78328.1"/>
    <property type="molecule type" value="Genomic_DNA"/>
</dbReference>
<accession>A0A556QNU7</accession>
<dbReference type="GO" id="GO:0008107">
    <property type="term" value="F:galactoside 2-alpha-L-fucosyltransferase activity"/>
    <property type="evidence" value="ECO:0007669"/>
    <property type="project" value="InterPro"/>
</dbReference>
<dbReference type="PANTHER" id="PTHR11927:SF9">
    <property type="entry name" value="L-FUCOSYLTRANSFERASE"/>
    <property type="match status" value="1"/>
</dbReference>
<dbReference type="InterPro" id="IPR002516">
    <property type="entry name" value="Glyco_trans_11"/>
</dbReference>
<dbReference type="AlphaFoldDB" id="A0A556QNU7"/>
<gene>
    <name evidence="3" type="ORF">FPL22_03205</name>
</gene>
<sequence>MPAPPPREVSQGVSEQPDKQPAVIAIVKGGLGNQLFIYATARALALRTGRKLYLDTVRGYTADGFGRSYRLDRFPIAAEPMPESWRVAPTLKHPRHKLIRAFNKLLPRNQRSYLAERRTQSADQLTTLNSQRARVTLLGYWQDEAYFTDQSSTIRRELTPPEPGDARNHELGAEMTQGESVFLHVRRVRYTPLLEASYYQTAIDAVRKERGDVPFYLFGDDQAWPVKALNFGGSTVRTVSHNTEDELADLWLMTRCKHAITANSSFSWWGAWLRSPDIGHVFAPEPSTVIPLFPARHWRIIPT</sequence>
<proteinExistence type="predicted"/>
<evidence type="ECO:0000256" key="1">
    <source>
        <dbReference type="ARBA" id="ARBA00022676"/>
    </source>
</evidence>
<evidence type="ECO:0000313" key="4">
    <source>
        <dbReference type="Proteomes" id="UP000315648"/>
    </source>
</evidence>
<comment type="caution">
    <text evidence="3">The sequence shown here is derived from an EMBL/GenBank/DDBJ whole genome shotgun (WGS) entry which is preliminary data.</text>
</comment>
<evidence type="ECO:0000256" key="2">
    <source>
        <dbReference type="ARBA" id="ARBA00022679"/>
    </source>
</evidence>
<dbReference type="GO" id="GO:0005975">
    <property type="term" value="P:carbohydrate metabolic process"/>
    <property type="evidence" value="ECO:0007669"/>
    <property type="project" value="InterPro"/>
</dbReference>
<dbReference type="Pfam" id="PF01531">
    <property type="entry name" value="Glyco_transf_11"/>
    <property type="match status" value="1"/>
</dbReference>
<name>A0A556QNU7_9BACT</name>
<reference evidence="3 4" key="1">
    <citation type="submission" date="2019-07" db="EMBL/GenBank/DDBJ databases">
        <title>Description of 53C-WASEF.</title>
        <authorList>
            <person name="Pitt A."/>
            <person name="Hahn M.W."/>
        </authorList>
    </citation>
    <scope>NUCLEOTIDE SEQUENCE [LARGE SCALE GENOMIC DNA]</scope>
    <source>
        <strain evidence="3 4">53C-WASEF</strain>
    </source>
</reference>
<keyword evidence="2 3" id="KW-0808">Transferase</keyword>
<dbReference type="CDD" id="cd11301">
    <property type="entry name" value="Fut1_Fut2_like"/>
    <property type="match status" value="1"/>
</dbReference>
<keyword evidence="1 3" id="KW-0328">Glycosyltransferase</keyword>